<comment type="caution">
    <text evidence="2">The sequence shown here is derived from an EMBL/GenBank/DDBJ whole genome shotgun (WGS) entry which is preliminary data.</text>
</comment>
<accession>I2GIV7</accession>
<evidence type="ECO:0000313" key="3">
    <source>
        <dbReference type="Proteomes" id="UP000009309"/>
    </source>
</evidence>
<reference evidence="2 3" key="1">
    <citation type="journal article" date="2012" name="J. Bacteriol.">
        <title>Genome Sequence of the Filamentous Bacterium Fibrisoma limi BUZ 3T.</title>
        <authorList>
            <person name="Filippini M."/>
            <person name="Qi W."/>
            <person name="Jaenicke S."/>
            <person name="Goesmann A."/>
            <person name="Smits T.H."/>
            <person name="Bagheri H.C."/>
        </authorList>
    </citation>
    <scope>NUCLEOTIDE SEQUENCE [LARGE SCALE GENOMIC DNA]</scope>
    <source>
        <strain evidence="3">BUZ 3T</strain>
    </source>
</reference>
<dbReference type="eggNOG" id="ENOG502ZRET">
    <property type="taxonomic scope" value="Bacteria"/>
</dbReference>
<evidence type="ECO:0008006" key="4">
    <source>
        <dbReference type="Google" id="ProtNLM"/>
    </source>
</evidence>
<keyword evidence="1" id="KW-0732">Signal</keyword>
<gene>
    <name evidence="2" type="ORF">BN8_02961</name>
</gene>
<dbReference type="EMBL" id="CAIT01000006">
    <property type="protein sequence ID" value="CCH53832.1"/>
    <property type="molecule type" value="Genomic_DNA"/>
</dbReference>
<dbReference type="Proteomes" id="UP000009309">
    <property type="component" value="Unassembled WGS sequence"/>
</dbReference>
<dbReference type="OrthoDB" id="1046473at2"/>
<keyword evidence="3" id="KW-1185">Reference proteome</keyword>
<evidence type="ECO:0000256" key="1">
    <source>
        <dbReference type="SAM" id="SignalP"/>
    </source>
</evidence>
<organism evidence="2 3">
    <name type="scientific">Fibrisoma limi BUZ 3</name>
    <dbReference type="NCBI Taxonomy" id="1185876"/>
    <lineage>
        <taxon>Bacteria</taxon>
        <taxon>Pseudomonadati</taxon>
        <taxon>Bacteroidota</taxon>
        <taxon>Cytophagia</taxon>
        <taxon>Cytophagales</taxon>
        <taxon>Spirosomataceae</taxon>
        <taxon>Fibrisoma</taxon>
    </lineage>
</organism>
<feature type="chain" id="PRO_5003658946" description="Lipoprotein" evidence="1">
    <location>
        <begin position="23"/>
        <end position="84"/>
    </location>
</feature>
<protein>
    <recommendedName>
        <fullName evidence="4">Lipoprotein</fullName>
    </recommendedName>
</protein>
<dbReference type="AlphaFoldDB" id="I2GIV7"/>
<dbReference type="RefSeq" id="WP_009282412.1">
    <property type="nucleotide sequence ID" value="NZ_CAIT01000006.1"/>
</dbReference>
<dbReference type="Gene3D" id="3.10.450.360">
    <property type="match status" value="1"/>
</dbReference>
<dbReference type="STRING" id="1185876.BN8_02961"/>
<name>I2GIV7_9BACT</name>
<sequence>MKARKSAAATLLLGLWLTGCMSGGAPNDTVKRAFTTKFGQVASVSWSHNSDYSYAHFTQGGKPVVAVFGNDGLFIATEPAKPIQ</sequence>
<feature type="signal peptide" evidence="1">
    <location>
        <begin position="1"/>
        <end position="22"/>
    </location>
</feature>
<evidence type="ECO:0000313" key="2">
    <source>
        <dbReference type="EMBL" id="CCH53832.1"/>
    </source>
</evidence>
<dbReference type="PROSITE" id="PS51257">
    <property type="entry name" value="PROKAR_LIPOPROTEIN"/>
    <property type="match status" value="1"/>
</dbReference>
<proteinExistence type="predicted"/>